<name>A0A8R1IT46_CAEJA</name>
<dbReference type="Proteomes" id="UP000005237">
    <property type="component" value="Unassembled WGS sequence"/>
</dbReference>
<dbReference type="AlphaFoldDB" id="A0A8R1IT46"/>
<dbReference type="EnsemblMetazoa" id="CJA42721a.1">
    <property type="protein sequence ID" value="CJA42721a.1"/>
    <property type="gene ID" value="WBGene00218569"/>
</dbReference>
<proteinExistence type="predicted"/>
<keyword evidence="1" id="KW-0472">Membrane</keyword>
<accession>A0A8R1IT46</accession>
<feature type="transmembrane region" description="Helical" evidence="1">
    <location>
        <begin position="64"/>
        <end position="82"/>
    </location>
</feature>
<evidence type="ECO:0000256" key="1">
    <source>
        <dbReference type="SAM" id="Phobius"/>
    </source>
</evidence>
<sequence length="104" mass="12195">MFLYVIIVGILFFMHSLLLVEFHSIVEVVHYLWIFVLYRVLLFEFFEFSVVFMERLDEIFSDFALVRATAAFAASFVLPATLPCPVGMQERKLQRPVDFAKSTY</sequence>
<evidence type="ECO:0000313" key="3">
    <source>
        <dbReference type="Proteomes" id="UP000005237"/>
    </source>
</evidence>
<feature type="transmembrane region" description="Helical" evidence="1">
    <location>
        <begin position="31"/>
        <end position="52"/>
    </location>
</feature>
<protein>
    <submittedName>
        <fullName evidence="2">Uncharacterized protein</fullName>
    </submittedName>
</protein>
<keyword evidence="1" id="KW-1133">Transmembrane helix</keyword>
<feature type="transmembrane region" description="Helical" evidence="1">
    <location>
        <begin position="5"/>
        <end position="25"/>
    </location>
</feature>
<organism evidence="2 3">
    <name type="scientific">Caenorhabditis japonica</name>
    <dbReference type="NCBI Taxonomy" id="281687"/>
    <lineage>
        <taxon>Eukaryota</taxon>
        <taxon>Metazoa</taxon>
        <taxon>Ecdysozoa</taxon>
        <taxon>Nematoda</taxon>
        <taxon>Chromadorea</taxon>
        <taxon>Rhabditida</taxon>
        <taxon>Rhabditina</taxon>
        <taxon>Rhabditomorpha</taxon>
        <taxon>Rhabditoidea</taxon>
        <taxon>Rhabditidae</taxon>
        <taxon>Peloderinae</taxon>
        <taxon>Caenorhabditis</taxon>
    </lineage>
</organism>
<reference evidence="3" key="1">
    <citation type="submission" date="2010-08" db="EMBL/GenBank/DDBJ databases">
        <authorList>
            <consortium name="Caenorhabditis japonica Sequencing Consortium"/>
            <person name="Wilson R.K."/>
        </authorList>
    </citation>
    <scope>NUCLEOTIDE SEQUENCE [LARGE SCALE GENOMIC DNA]</scope>
    <source>
        <strain evidence="3">DF5081</strain>
    </source>
</reference>
<evidence type="ECO:0000313" key="2">
    <source>
        <dbReference type="EnsemblMetazoa" id="CJA42721a.1"/>
    </source>
</evidence>
<keyword evidence="3" id="KW-1185">Reference proteome</keyword>
<reference evidence="2" key="2">
    <citation type="submission" date="2022-06" db="UniProtKB">
        <authorList>
            <consortium name="EnsemblMetazoa"/>
        </authorList>
    </citation>
    <scope>IDENTIFICATION</scope>
    <source>
        <strain evidence="2">DF5081</strain>
    </source>
</reference>
<keyword evidence="1" id="KW-0812">Transmembrane</keyword>